<feature type="region of interest" description="Disordered" evidence="1">
    <location>
        <begin position="20"/>
        <end position="49"/>
    </location>
</feature>
<keyword evidence="3" id="KW-1185">Reference proteome</keyword>
<feature type="compositionally biased region" description="Polar residues" evidence="1">
    <location>
        <begin position="20"/>
        <end position="34"/>
    </location>
</feature>
<evidence type="ECO:0000313" key="3">
    <source>
        <dbReference type="Proteomes" id="UP001209540"/>
    </source>
</evidence>
<evidence type="ECO:0000256" key="1">
    <source>
        <dbReference type="SAM" id="MobiDB-lite"/>
    </source>
</evidence>
<gene>
    <name evidence="2" type="ORF">BDA99DRAFT_534911</name>
</gene>
<reference evidence="2" key="1">
    <citation type="journal article" date="2022" name="IScience">
        <title>Evolution of zygomycete secretomes and the origins of terrestrial fungal ecologies.</title>
        <authorList>
            <person name="Chang Y."/>
            <person name="Wang Y."/>
            <person name="Mondo S."/>
            <person name="Ahrendt S."/>
            <person name="Andreopoulos W."/>
            <person name="Barry K."/>
            <person name="Beard J."/>
            <person name="Benny G.L."/>
            <person name="Blankenship S."/>
            <person name="Bonito G."/>
            <person name="Cuomo C."/>
            <person name="Desiro A."/>
            <person name="Gervers K.A."/>
            <person name="Hundley H."/>
            <person name="Kuo A."/>
            <person name="LaButti K."/>
            <person name="Lang B.F."/>
            <person name="Lipzen A."/>
            <person name="O'Donnell K."/>
            <person name="Pangilinan J."/>
            <person name="Reynolds N."/>
            <person name="Sandor L."/>
            <person name="Smith M.E."/>
            <person name="Tsang A."/>
            <person name="Grigoriev I.V."/>
            <person name="Stajich J.E."/>
            <person name="Spatafora J.W."/>
        </authorList>
    </citation>
    <scope>NUCLEOTIDE SEQUENCE</scope>
    <source>
        <strain evidence="2">RSA 2281</strain>
    </source>
</reference>
<dbReference type="AlphaFoldDB" id="A0AAD5PG66"/>
<accession>A0AAD5PG66</accession>
<organism evidence="2 3">
    <name type="scientific">Phascolomyces articulosus</name>
    <dbReference type="NCBI Taxonomy" id="60185"/>
    <lineage>
        <taxon>Eukaryota</taxon>
        <taxon>Fungi</taxon>
        <taxon>Fungi incertae sedis</taxon>
        <taxon>Mucoromycota</taxon>
        <taxon>Mucoromycotina</taxon>
        <taxon>Mucoromycetes</taxon>
        <taxon>Mucorales</taxon>
        <taxon>Lichtheimiaceae</taxon>
        <taxon>Phascolomyces</taxon>
    </lineage>
</organism>
<reference evidence="2" key="2">
    <citation type="submission" date="2023-02" db="EMBL/GenBank/DDBJ databases">
        <authorList>
            <consortium name="DOE Joint Genome Institute"/>
            <person name="Mondo S.J."/>
            <person name="Chang Y."/>
            <person name="Wang Y."/>
            <person name="Ahrendt S."/>
            <person name="Andreopoulos W."/>
            <person name="Barry K."/>
            <person name="Beard J."/>
            <person name="Benny G.L."/>
            <person name="Blankenship S."/>
            <person name="Bonito G."/>
            <person name="Cuomo C."/>
            <person name="Desiro A."/>
            <person name="Gervers K.A."/>
            <person name="Hundley H."/>
            <person name="Kuo A."/>
            <person name="LaButti K."/>
            <person name="Lang B.F."/>
            <person name="Lipzen A."/>
            <person name="O'Donnell K."/>
            <person name="Pangilinan J."/>
            <person name="Reynolds N."/>
            <person name="Sandor L."/>
            <person name="Smith M.W."/>
            <person name="Tsang A."/>
            <person name="Grigoriev I.V."/>
            <person name="Stajich J.E."/>
            <person name="Spatafora J.W."/>
        </authorList>
    </citation>
    <scope>NUCLEOTIDE SEQUENCE</scope>
    <source>
        <strain evidence="2">RSA 2281</strain>
    </source>
</reference>
<sequence length="312" mass="36048">MLSLKHFAYNNEKRMIVLQKAQQEAQDAHSTSAKDSPVDHGEPSNTSNIHAATQPAVDHDELSHSSNVDAINNNEATQDEDALIMLEGVDENDDEASSKLHRWIYDLLIRISSSSRFEWYQTLNNVSYHLLQTYDPQKHYAHVCTSLDIKEYTSFLIFNVSLSLSYIINNVEGGMSCYFGPCFSKTKWIGNVKYWQEKHKNNLSELDYFMWMYPIFQVLFRNLDNLKVKTGEITSTPSKITRRYIKEKDDVDSSTSTFDRKIDLIISFNDKDYVLISVEWKKSSASSNTMILQQTKNMRVNKCSCYRLNPSL</sequence>
<dbReference type="EMBL" id="JAIXMP010000008">
    <property type="protein sequence ID" value="KAI9268817.1"/>
    <property type="molecule type" value="Genomic_DNA"/>
</dbReference>
<name>A0AAD5PG66_9FUNG</name>
<evidence type="ECO:0000313" key="2">
    <source>
        <dbReference type="EMBL" id="KAI9268817.1"/>
    </source>
</evidence>
<proteinExistence type="predicted"/>
<protein>
    <submittedName>
        <fullName evidence="2">Uncharacterized protein</fullName>
    </submittedName>
</protein>
<comment type="caution">
    <text evidence="2">The sequence shown here is derived from an EMBL/GenBank/DDBJ whole genome shotgun (WGS) entry which is preliminary data.</text>
</comment>
<dbReference type="Proteomes" id="UP001209540">
    <property type="component" value="Unassembled WGS sequence"/>
</dbReference>